<dbReference type="RefSeq" id="WP_101648282.1">
    <property type="nucleotide sequence ID" value="NZ_PGVE01000048.1"/>
</dbReference>
<dbReference type="PANTHER" id="PTHR37813:SF1">
    <property type="entry name" value="FELS-2 PROPHAGE PROTEIN"/>
    <property type="match status" value="1"/>
</dbReference>
<gene>
    <name evidence="3" type="ORF">CVD27_12725</name>
</gene>
<proteinExistence type="predicted"/>
<dbReference type="Pfam" id="PF10145">
    <property type="entry name" value="PhageMin_Tail"/>
    <property type="match status" value="1"/>
</dbReference>
<dbReference type="OrthoDB" id="1779742at2"/>
<dbReference type="Gene3D" id="1.20.120.20">
    <property type="entry name" value="Apolipoprotein"/>
    <property type="match status" value="2"/>
</dbReference>
<evidence type="ECO:0000259" key="2">
    <source>
        <dbReference type="Pfam" id="PF10145"/>
    </source>
</evidence>
<name>A0A2N5HER8_9BACI</name>
<keyword evidence="4" id="KW-1185">Reference proteome</keyword>
<comment type="caution">
    <text evidence="3">The sequence shown here is derived from an EMBL/GenBank/DDBJ whole genome shotgun (WGS) entry which is preliminary data.</text>
</comment>
<sequence length="752" mass="80672">MSEGAFDLGSYGAEIVLNTSQFETSMQNAEQQMTNNENKTKGWAGNIGTIATGAVAGLGLALAGAAVAGVKMADDLNKALNGLQASTGATDEEMSGMEESLKNIYNNNFGESFSDIAESMALVKQNTGLTGEVLEKTTQNAIMLRDTFGKDIEETTRTANGLMNQFGLTSEEAFNLMAQGIQNGADKNGDFLDSLNEYGVQFQQLGFDAEQFTNALIDGAKSGAFSVDKVGDAMKEFNILAKDGSKTSAQGFQALGLNAEQMTKQFAAGGDTAQSAFNKVVSSLLNMKDPVAQNAAGVALFGTQFEDLGIEGIRAFSQIGDNASLAKDALGKINEVKYNSLGEAFQGIKRNLLTGLLEPMQKNVLPLLSEFANWFTAHLPQIQDTMSTVFSAIGGFITGFVSVVKSIVAAFQETETSSGSSFGKIRDTISTILGTIKGIITDIMGAIQVIWQKYGDDIMNFAKTAWEGISQTISGVLEVIRGVINTVLGIVTGDWERAWSGIKQIFGGVWDAIQGIVNTGINAIKGVINSVSTVISNTISTIWNGIKTFFSNTVGSIYDSVKGKFDSMVSTVSDIFDSIWNKASTIFGKVKDAITNPVQTAKETVLGIVEKIKNAFDFDWSLPDLKLPHVSVSMKKTSLGIPYPDFDVSWWATGGIADRTMLYGVGEAGKEAIIPLDNPAYMAPFADAVFDRIISRFGSDSVSNNTSNQQLTLHNNITFNVPNKLDKREMERVSDYIFGSIERGVNIMGVKM</sequence>
<organism evidence="3 4">
    <name type="scientific">Neobacillus cucumis</name>
    <dbReference type="NCBI Taxonomy" id="1740721"/>
    <lineage>
        <taxon>Bacteria</taxon>
        <taxon>Bacillati</taxon>
        <taxon>Bacillota</taxon>
        <taxon>Bacilli</taxon>
        <taxon>Bacillales</taxon>
        <taxon>Bacillaceae</taxon>
        <taxon>Neobacillus</taxon>
    </lineage>
</organism>
<evidence type="ECO:0000313" key="3">
    <source>
        <dbReference type="EMBL" id="PLS04018.1"/>
    </source>
</evidence>
<accession>A0A2N5HER8</accession>
<evidence type="ECO:0000256" key="1">
    <source>
        <dbReference type="ARBA" id="ARBA00022612"/>
    </source>
</evidence>
<evidence type="ECO:0000313" key="4">
    <source>
        <dbReference type="Proteomes" id="UP000234950"/>
    </source>
</evidence>
<feature type="domain" description="Phage tail tape measure protein" evidence="2">
    <location>
        <begin position="108"/>
        <end position="302"/>
    </location>
</feature>
<dbReference type="AlphaFoldDB" id="A0A2N5HER8"/>
<dbReference type="Proteomes" id="UP000234950">
    <property type="component" value="Unassembled WGS sequence"/>
</dbReference>
<dbReference type="InterPro" id="IPR010090">
    <property type="entry name" value="Phage_tape_meas"/>
</dbReference>
<protein>
    <recommendedName>
        <fullName evidence="2">Phage tail tape measure protein domain-containing protein</fullName>
    </recommendedName>
</protein>
<dbReference type="EMBL" id="PGVE01000048">
    <property type="protein sequence ID" value="PLS04018.1"/>
    <property type="molecule type" value="Genomic_DNA"/>
</dbReference>
<dbReference type="PANTHER" id="PTHR37813">
    <property type="entry name" value="FELS-2 PROPHAGE PROTEIN"/>
    <property type="match status" value="1"/>
</dbReference>
<keyword evidence="1" id="KW-1188">Viral release from host cell</keyword>
<reference evidence="3 4" key="1">
    <citation type="submission" date="2017-11" db="EMBL/GenBank/DDBJ databases">
        <title>Comparitive Functional Genomics of Dry Heat Resistant strains isolated from the Viking Spacecraft.</title>
        <authorList>
            <person name="Seuylemezian A."/>
            <person name="Cooper K."/>
            <person name="Vaishampayan P."/>
        </authorList>
    </citation>
    <scope>NUCLEOTIDE SEQUENCE [LARGE SCALE GENOMIC DNA]</scope>
    <source>
        <strain evidence="3 4">V32-6</strain>
    </source>
</reference>